<reference evidence="1" key="1">
    <citation type="submission" date="2022-06" db="EMBL/GenBank/DDBJ databases">
        <authorList>
            <consortium name="SYNGENTA / RWTH Aachen University"/>
        </authorList>
    </citation>
    <scope>NUCLEOTIDE SEQUENCE</scope>
</reference>
<keyword evidence="2" id="KW-1185">Reference proteome</keyword>
<dbReference type="EMBL" id="CALTRL010005759">
    <property type="protein sequence ID" value="CAH7685925.1"/>
    <property type="molecule type" value="Genomic_DNA"/>
</dbReference>
<gene>
    <name evidence="1" type="ORF">PPACK8108_LOCUS20526</name>
</gene>
<accession>A0AAV0BHN0</accession>
<evidence type="ECO:0000313" key="1">
    <source>
        <dbReference type="EMBL" id="CAH7685925.1"/>
    </source>
</evidence>
<dbReference type="Proteomes" id="UP001153365">
    <property type="component" value="Unassembled WGS sequence"/>
</dbReference>
<comment type="caution">
    <text evidence="1">The sequence shown here is derived from an EMBL/GenBank/DDBJ whole genome shotgun (WGS) entry which is preliminary data.</text>
</comment>
<evidence type="ECO:0000313" key="2">
    <source>
        <dbReference type="Proteomes" id="UP001153365"/>
    </source>
</evidence>
<name>A0AAV0BHN0_PHAPC</name>
<protein>
    <submittedName>
        <fullName evidence="1">Uncharacterized protein</fullName>
    </submittedName>
</protein>
<organism evidence="1 2">
    <name type="scientific">Phakopsora pachyrhizi</name>
    <name type="common">Asian soybean rust disease fungus</name>
    <dbReference type="NCBI Taxonomy" id="170000"/>
    <lineage>
        <taxon>Eukaryota</taxon>
        <taxon>Fungi</taxon>
        <taxon>Dikarya</taxon>
        <taxon>Basidiomycota</taxon>
        <taxon>Pucciniomycotina</taxon>
        <taxon>Pucciniomycetes</taxon>
        <taxon>Pucciniales</taxon>
        <taxon>Phakopsoraceae</taxon>
        <taxon>Phakopsora</taxon>
    </lineage>
</organism>
<dbReference type="AlphaFoldDB" id="A0AAV0BHN0"/>
<proteinExistence type="predicted"/>
<sequence length="332" mass="36635">MQEPKTRKIFEESIPSLMRIGSGSASSLVTIRNRAPSSSTHFLFQQANRPLPTLSNNLTLKCPLKLQHELALFLRSPDSSPQLRVLPNIKKDQGSKGGVYGLPMIEHGDQNFIGGGTSNTMFKNLLSLATQQELAQSQSSFSRPNEDKAMRTVKRRALDIQPQSSGGERPLSYYDPESTPGHFIGAGAYIDAGSCYKSDRLREHQNFGLRFNPLEYIFRPTQLEATSGLNGEVKSLNELHEAVSLYDLVRTDSSVLNNEPYHSISGSATQNLSAGDIGLVLSKLNIGIEYITKRLRSELLSKASSIASLHDSLQSTKIGLKQIKTNVERLYV</sequence>